<dbReference type="Proteomes" id="UP000094043">
    <property type="component" value="Chromosome 5"/>
</dbReference>
<gene>
    <name evidence="1" type="ORF">L203_104191</name>
</gene>
<dbReference type="RefSeq" id="XP_066069676.1">
    <property type="nucleotide sequence ID" value="XM_066213579.1"/>
</dbReference>
<protein>
    <submittedName>
        <fullName evidence="1">Uncharacterized protein</fullName>
    </submittedName>
</protein>
<sequence>MSDSSIAASGVSSFSLPQSDASITHTHDKEGWEFFRGGTDLVCSVAALRLGPERTHYETEDQLRRRGLEGALEYISQNSKVYFPTGPVDISNSTSSGVRLPVSHFVVEFVLDRERPDNREEETGRYMMVTPEPAYHHPICQTASCAGDLNWKDAVKSNMVDKPIFSGPGTSGTNRVCSKLDFPLIDPSRIVALQKTDCPENYDELVKGTEERCDMRDTNFDERPVFVSVFNYRSDLAGDLAIQDGKAHELKVFHRPNCEEILCCGVTTVEEAQEETVDPTGNQRCRTNKYWKFDKLCPQRSARDLLDQEQIAAMHQTEVLRLSETKMTEGM</sequence>
<dbReference type="EMBL" id="CP143788">
    <property type="protein sequence ID" value="WVN88976.1"/>
    <property type="molecule type" value="Genomic_DNA"/>
</dbReference>
<dbReference type="KEGG" id="cdep:91088401"/>
<dbReference type="VEuPathDB" id="FungiDB:L203_06498"/>
<keyword evidence="2" id="KW-1185">Reference proteome</keyword>
<organism evidence="1 2">
    <name type="scientific">Cryptococcus depauperatus CBS 7841</name>
    <dbReference type="NCBI Taxonomy" id="1295531"/>
    <lineage>
        <taxon>Eukaryota</taxon>
        <taxon>Fungi</taxon>
        <taxon>Dikarya</taxon>
        <taxon>Basidiomycota</taxon>
        <taxon>Agaricomycotina</taxon>
        <taxon>Tremellomycetes</taxon>
        <taxon>Tremellales</taxon>
        <taxon>Cryptococcaceae</taxon>
        <taxon>Cryptococcus</taxon>
    </lineage>
</organism>
<name>A0A1E3HJ21_9TREE</name>
<proteinExistence type="predicted"/>
<reference evidence="1" key="1">
    <citation type="submission" date="2016-06" db="EMBL/GenBank/DDBJ databases">
        <authorList>
            <person name="Cuomo C."/>
            <person name="Litvintseva A."/>
            <person name="Heitman J."/>
            <person name="Chen Y."/>
            <person name="Sun S."/>
            <person name="Springer D."/>
            <person name="Dromer F."/>
            <person name="Young S."/>
            <person name="Zeng Q."/>
            <person name="Chapman S."/>
            <person name="Gujja S."/>
            <person name="Saif S."/>
            <person name="Birren B."/>
        </authorList>
    </citation>
    <scope>NUCLEOTIDE SEQUENCE</scope>
    <source>
        <strain evidence="1">CBS 7841</strain>
    </source>
</reference>
<reference evidence="1" key="2">
    <citation type="journal article" date="2022" name="Elife">
        <title>Obligate sexual reproduction of a homothallic fungus closely related to the Cryptococcus pathogenic species complex.</title>
        <authorList>
            <person name="Passer A.R."/>
            <person name="Clancey S.A."/>
            <person name="Shea T."/>
            <person name="David-Palma M."/>
            <person name="Averette A.F."/>
            <person name="Boekhout T."/>
            <person name="Porcel B.M."/>
            <person name="Nowrousian M."/>
            <person name="Cuomo C.A."/>
            <person name="Sun S."/>
            <person name="Heitman J."/>
            <person name="Coelho M.A."/>
        </authorList>
    </citation>
    <scope>NUCLEOTIDE SEQUENCE</scope>
    <source>
        <strain evidence="1">CBS 7841</strain>
    </source>
</reference>
<evidence type="ECO:0000313" key="1">
    <source>
        <dbReference type="EMBL" id="WVN88976.1"/>
    </source>
</evidence>
<dbReference type="GeneID" id="91088401"/>
<accession>A0A1E3HJ21</accession>
<dbReference type="AlphaFoldDB" id="A0A1E3HJ21"/>
<reference evidence="1" key="3">
    <citation type="submission" date="2024-01" db="EMBL/GenBank/DDBJ databases">
        <authorList>
            <person name="Coelho M.A."/>
            <person name="David-Palma M."/>
            <person name="Shea T."/>
            <person name="Sun S."/>
            <person name="Cuomo C.A."/>
            <person name="Heitman J."/>
        </authorList>
    </citation>
    <scope>NUCLEOTIDE SEQUENCE</scope>
    <source>
        <strain evidence="1">CBS 7841</strain>
    </source>
</reference>
<evidence type="ECO:0000313" key="2">
    <source>
        <dbReference type="Proteomes" id="UP000094043"/>
    </source>
</evidence>